<dbReference type="Proteomes" id="UP000887013">
    <property type="component" value="Unassembled WGS sequence"/>
</dbReference>
<organism evidence="1 2">
    <name type="scientific">Nephila pilipes</name>
    <name type="common">Giant wood spider</name>
    <name type="synonym">Nephila maculata</name>
    <dbReference type="NCBI Taxonomy" id="299642"/>
    <lineage>
        <taxon>Eukaryota</taxon>
        <taxon>Metazoa</taxon>
        <taxon>Ecdysozoa</taxon>
        <taxon>Arthropoda</taxon>
        <taxon>Chelicerata</taxon>
        <taxon>Arachnida</taxon>
        <taxon>Araneae</taxon>
        <taxon>Araneomorphae</taxon>
        <taxon>Entelegynae</taxon>
        <taxon>Araneoidea</taxon>
        <taxon>Nephilidae</taxon>
        <taxon>Nephila</taxon>
    </lineage>
</organism>
<comment type="caution">
    <text evidence="1">The sequence shown here is derived from an EMBL/GenBank/DDBJ whole genome shotgun (WGS) entry which is preliminary data.</text>
</comment>
<reference evidence="1" key="1">
    <citation type="submission" date="2020-08" db="EMBL/GenBank/DDBJ databases">
        <title>Multicomponent nature underlies the extraordinary mechanical properties of spider dragline silk.</title>
        <authorList>
            <person name="Kono N."/>
            <person name="Nakamura H."/>
            <person name="Mori M."/>
            <person name="Yoshida Y."/>
            <person name="Ohtoshi R."/>
            <person name="Malay A.D."/>
            <person name="Moran D.A.P."/>
            <person name="Tomita M."/>
            <person name="Numata K."/>
            <person name="Arakawa K."/>
        </authorList>
    </citation>
    <scope>NUCLEOTIDE SEQUENCE</scope>
</reference>
<proteinExistence type="predicted"/>
<sequence length="122" mass="14115">MNDDYGVLHKYLKHLIIQGVFQLVFMNFRRRGRLLISYETVENVEKSMREDRCTMVLFLCVGSWSFLKPDYDGKVAILEDASKMGPSSVHRRSSTATNRLFSKISSPLCRRKQATFGIECDE</sequence>
<protein>
    <submittedName>
        <fullName evidence="1">Uncharacterized protein</fullName>
    </submittedName>
</protein>
<accession>A0A8X6Q7W7</accession>
<dbReference type="AlphaFoldDB" id="A0A8X6Q7W7"/>
<gene>
    <name evidence="1" type="ORF">NPIL_544891</name>
</gene>
<keyword evidence="2" id="KW-1185">Reference proteome</keyword>
<name>A0A8X6Q7W7_NEPPI</name>
<evidence type="ECO:0000313" key="1">
    <source>
        <dbReference type="EMBL" id="GFU05048.1"/>
    </source>
</evidence>
<dbReference type="EMBL" id="BMAW01077188">
    <property type="protein sequence ID" value="GFU05048.1"/>
    <property type="molecule type" value="Genomic_DNA"/>
</dbReference>
<evidence type="ECO:0000313" key="2">
    <source>
        <dbReference type="Proteomes" id="UP000887013"/>
    </source>
</evidence>